<dbReference type="InterPro" id="IPR036860">
    <property type="entry name" value="SH2_dom_sf"/>
</dbReference>
<feature type="domain" description="S1 motif" evidence="8">
    <location>
        <begin position="1971"/>
        <end position="2026"/>
    </location>
</feature>
<sequence length="2394" mass="278571">MLWRRNFKAKRTNQNQLFPPKQATSYSVPSEKPILSAETCQKLNLIEIKADLCKIESTWTKQNNLLDKYKDIFEGIGCLQGEYKLETDPTIKPIKQAPRRVPITLRKELKEKLIDMEKKNIIAKVDYPTDWISNLVLVKSTKKLRICIDPQELNVALKRAEYPIPTIEAIIPNLQNAKIFTVVDTKDGFWNVKLSDESSNLTTFWTPFGRYKFLRMPFGLKTASEEYQRRLYEIFQGLEGIEIIADDILILGKGDSYEEALKDHDRNLENLFKTARQANLKFNINKVKLRLKEPDPEKVKALKEMPHPESITELKSFLGFATYLCKFMPNISMISKPLRKLTMKNSTWSWSKNHQAAFEQIKDLASKAPILRYFDADKSIAIQCDASKHGLGATLLQESQPIIFASRSLSNTEQNYAQIEKECLTIVFACERFHQYILGKCQVIVQTDHKPLLSIFKKSILKAPQRLQRMLLRLQRYNLELEHVQGSQMHLADIFSRACIKDVRNENLKYDVYPIDIIYKEIATVNVMETLSVCSDTVLRIREETSSDPILCEVKKLILNGWPPNKNQTSMLTREYWNFREELTVQDGIILKNDRIVIPNKLRAEMIMKTHQGHIGINSSMRRALQQRPGLMNHTSDGSLSNLQLSGQGPHRLSRVLMDGSLDMAYKVWSPDTVRMSTMSFPLGNFRHITYAAPNSLITFKTNDQATFKNAAVSESVMADFLEDEAEVSSAEEDSEDEIGRKKRVISSDEDEEETVKPKSKKRKVARDDDDEEDEDEEDLEKLREEMKDLINDEEEEEEEEEDEEDKRKRHEELDHALEEDDYDLIEENLGVKVSRKKKFRRLKQFEDDESDQEESRDSTSQQAENDREAISKKLFSGGDEEEDMEPEPRQEEERLKTTISSSEGESDEDDFIVDDNGQPITKGKKRHVKYNDAALQEAQDIFGADFNYDDFMEEEYEEEIDEEEYEAEDETVPRKPKKGTRKKQTKKSIFDVYEPSELERGHFTDLDIKIKSTDIPERFQLRGFPVKPAGDMQISNEAQWIYNMAFYIPTISQQDVNDQTLNMHQPLAGKKKPSAVPKIREALKFIRNQHLEVPFIAFYRKEYVEPDLNINDLWTVYKWDEKWCQLRRRKRNLRRLLRNMRNYQHDVIVKNSDKPLDETTRLIKSEDFQKLKEAQNFEELNDIYLHFLLYYNFDINGMREFVLQKRKEDKERKSLEKETTEEGVEPREKKQDKKAYLWIEEEDSDDDESDNEEDYDALDESLQTKKACHKNFYSVGLENSIHHLVKMFGLSAEHFGENLRDNYQRHEVEQYPADPQEAAAEYICNRYPNAGAVLEAARYMAAMQLSKDPLVRKVVRQVYQERACISVKPTKKGLKEIDENHPCYTYRYLRNKPIRYLNGEMFLQIHLAQEEGLLEFQISMEKQNDMHIYLEEIKQLYFRDEFSKTVQEWNTERYKVLSIALDKYLFPVFEKEIKNKLVQEAKDGILKMSCRKLYNMLKVAPYQVDQLMEEDEEYDTRDGIRVLGIAYVSEMDVPAFGALVDGNGEVTDHIRLPHLLKRRSAWRPKDREQKESDLRKLRSFIAVKKPHVIVVGGENRDALMIVDDLKNMVNQLMESDQMPAINVELLDNDLAKIYMNSNKAENDFRDYPSLLRQAVSLARRLQDPLIEFSQLCTADEEILCLKYHPLQDKLSKDDLLDSLYLEFINRTNEVGVDINRAISYPHTSHLVQFICGLGPRKASYIFKELKQSRQRFEARPQIVHLLHIGPKVFINCAGFIKIDTSSLGDSSDVYTDVLDGSRVHPEAYEWARKMAVDALEYDDSVDDINPAGAIDDILENPEKLKDLDLDAFAEELERQSFGNKSITLYDIRAELNHRYKDLRTPFRPATAEETFNMLTKETPQTFYIGKLVLATITGIARKKAQGEQLDSANPIRHDETGLWQCPFCLKNDFPELSEVWSHFDAGSCPGKAIGVRTRLDNGVSGFIPTKFLSDQHVRDPEERVKNGMIIHCRIMKINIERFSVDLTCRSSDLLDKNGDWKPNKDQFYDFEAEEKDRQIHDDAQKKQGKHAYIKRVIVHPSFHNINFKESEEMLSKMDQGDLVIRPSSKAVDHLTLTWKVCDKIHQHVDIREEGKEKAYSLGRSLWIKDEEFEDLDEIIARHIQPMAAYAREVINFKYFKQPEKRNREEIEALLMVEKKQMPSKIHYLITPSYEYPGKFLLSYLPRVKCRHEYFTVTNEGLRYRDIMFPSLNQLLKYFKEHFRDPIHPTMSTRTPVGHATPSLNLSTVDAQTIQRAAANIPNHVFQQLTQVAGQQTPLDVNSYYQPYTPSQPLTTPLMTPSYVPTPRYIAPITPTTNPLSAEDWKRMAEQWAKNRNPIARRTPITAAPDATPLIDES</sequence>
<dbReference type="InterPro" id="IPR043128">
    <property type="entry name" value="Rev_trsase/Diguanyl_cyclase"/>
</dbReference>
<dbReference type="EMBL" id="CP092865">
    <property type="protein sequence ID" value="UYV64590.1"/>
    <property type="molecule type" value="Genomic_DNA"/>
</dbReference>
<dbReference type="SUPFAM" id="SSF53098">
    <property type="entry name" value="Ribonuclease H-like"/>
    <property type="match status" value="1"/>
</dbReference>
<dbReference type="InterPro" id="IPR012340">
    <property type="entry name" value="NA-bd_OB-fold"/>
</dbReference>
<dbReference type="Pfam" id="PF14641">
    <property type="entry name" value="HTH_44"/>
    <property type="match status" value="1"/>
</dbReference>
<gene>
    <name evidence="9" type="ORF">LAZ67_3001257</name>
</gene>
<accession>A0ABY6KBH1</accession>
<keyword evidence="3" id="KW-0804">Transcription</keyword>
<evidence type="ECO:0000256" key="4">
    <source>
        <dbReference type="ARBA" id="ARBA00023242"/>
    </source>
</evidence>
<dbReference type="Pfam" id="PF14633">
    <property type="entry name" value="SH2_2"/>
    <property type="match status" value="1"/>
</dbReference>
<dbReference type="InterPro" id="IPR012337">
    <property type="entry name" value="RNaseH-like_sf"/>
</dbReference>
<feature type="region of interest" description="Disordered" evidence="6">
    <location>
        <begin position="724"/>
        <end position="830"/>
    </location>
</feature>
<dbReference type="Gene3D" id="3.30.505.10">
    <property type="entry name" value="SH2 domain"/>
    <property type="match status" value="2"/>
</dbReference>
<feature type="compositionally biased region" description="Acidic residues" evidence="6">
    <location>
        <begin position="1240"/>
        <end position="1258"/>
    </location>
</feature>
<dbReference type="SUPFAM" id="SSF55550">
    <property type="entry name" value="SH2 domain"/>
    <property type="match status" value="2"/>
</dbReference>
<dbReference type="Pfam" id="PF14635">
    <property type="entry name" value="HHH_7"/>
    <property type="match status" value="1"/>
</dbReference>
<dbReference type="InterPro" id="IPR043502">
    <property type="entry name" value="DNA/RNA_pol_sf"/>
</dbReference>
<dbReference type="PANTHER" id="PTHR10145">
    <property type="entry name" value="TRANSCRIPTION ELONGATION FACTOR SPT6"/>
    <property type="match status" value="1"/>
</dbReference>
<feature type="compositionally biased region" description="Acidic residues" evidence="6">
    <location>
        <begin position="818"/>
        <end position="827"/>
    </location>
</feature>
<dbReference type="SUPFAM" id="SSF50249">
    <property type="entry name" value="Nucleic acid-binding proteins"/>
    <property type="match status" value="1"/>
</dbReference>
<dbReference type="InterPro" id="IPR028231">
    <property type="entry name" value="Spt6_YqgF"/>
</dbReference>
<evidence type="ECO:0000313" key="10">
    <source>
        <dbReference type="Proteomes" id="UP001235939"/>
    </source>
</evidence>
<evidence type="ECO:0000259" key="7">
    <source>
        <dbReference type="PROSITE" id="PS50001"/>
    </source>
</evidence>
<dbReference type="SMART" id="SM00252">
    <property type="entry name" value="SH2"/>
    <property type="match status" value="1"/>
</dbReference>
<dbReference type="InterPro" id="IPR003029">
    <property type="entry name" value="S1_domain"/>
</dbReference>
<dbReference type="PANTHER" id="PTHR10145:SF6">
    <property type="entry name" value="TRANSCRIPTION ELONGATION FACTOR SPT6"/>
    <property type="match status" value="1"/>
</dbReference>
<dbReference type="Pfam" id="PF14639">
    <property type="entry name" value="YqgF"/>
    <property type="match status" value="1"/>
</dbReference>
<dbReference type="InterPro" id="IPR035018">
    <property type="entry name" value="Spt6_SH2_C"/>
</dbReference>
<dbReference type="InterPro" id="IPR037027">
    <property type="entry name" value="YqgF/RNaseH-like_dom_sf"/>
</dbReference>
<dbReference type="SUPFAM" id="SSF158832">
    <property type="entry name" value="Tex N-terminal region-like"/>
    <property type="match status" value="1"/>
</dbReference>
<dbReference type="InterPro" id="IPR042066">
    <property type="entry name" value="Spt6_death-like"/>
</dbReference>
<evidence type="ECO:0000313" key="9">
    <source>
        <dbReference type="EMBL" id="UYV64590.1"/>
    </source>
</evidence>
<protein>
    <submittedName>
        <fullName evidence="9">SUPT6H</fullName>
    </submittedName>
</protein>
<dbReference type="InterPro" id="IPR055179">
    <property type="entry name" value="Tex-like_central_region"/>
</dbReference>
<dbReference type="SMART" id="SM00732">
    <property type="entry name" value="YqgFc"/>
    <property type="match status" value="1"/>
</dbReference>
<dbReference type="Gene3D" id="1.10.3500.10">
    <property type="entry name" value="Tex N-terminal region-like"/>
    <property type="match status" value="1"/>
</dbReference>
<dbReference type="InterPro" id="IPR035420">
    <property type="entry name" value="Spt6_SH2"/>
</dbReference>
<keyword evidence="10" id="KW-1185">Reference proteome</keyword>
<evidence type="ECO:0000259" key="8">
    <source>
        <dbReference type="PROSITE" id="PS50126"/>
    </source>
</evidence>
<dbReference type="CDD" id="cd00164">
    <property type="entry name" value="S1_like"/>
    <property type="match status" value="1"/>
</dbReference>
<feature type="region of interest" description="Disordered" evidence="6">
    <location>
        <begin position="842"/>
        <end position="925"/>
    </location>
</feature>
<dbReference type="Pfam" id="PF17919">
    <property type="entry name" value="RT_RNaseH_2"/>
    <property type="match status" value="1"/>
</dbReference>
<evidence type="ECO:0000256" key="6">
    <source>
        <dbReference type="SAM" id="MobiDB-lite"/>
    </source>
</evidence>
<feature type="compositionally biased region" description="Acidic residues" evidence="6">
    <location>
        <begin position="957"/>
        <end position="971"/>
    </location>
</feature>
<dbReference type="InterPro" id="IPR041577">
    <property type="entry name" value="RT_RNaseH_2"/>
</dbReference>
<dbReference type="InterPro" id="IPR023323">
    <property type="entry name" value="Tex-like_dom_sf"/>
</dbReference>
<feature type="region of interest" description="Disordered" evidence="6">
    <location>
        <begin position="1211"/>
        <end position="1258"/>
    </location>
</feature>
<dbReference type="Gene3D" id="3.10.10.10">
    <property type="entry name" value="HIV Type 1 Reverse Transcriptase, subunit A, domain 1"/>
    <property type="match status" value="1"/>
</dbReference>
<evidence type="ECO:0000256" key="1">
    <source>
        <dbReference type="ARBA" id="ARBA00004123"/>
    </source>
</evidence>
<evidence type="ECO:0000256" key="3">
    <source>
        <dbReference type="ARBA" id="ARBA00023163"/>
    </source>
</evidence>
<dbReference type="CDD" id="cd01647">
    <property type="entry name" value="RT_LTR"/>
    <property type="match status" value="1"/>
</dbReference>
<dbReference type="Gene3D" id="3.30.70.270">
    <property type="match status" value="2"/>
</dbReference>
<dbReference type="Gene3D" id="1.10.10.650">
    <property type="entry name" value="RuvA domain 2-like"/>
    <property type="match status" value="1"/>
</dbReference>
<dbReference type="SUPFAM" id="SSF47781">
    <property type="entry name" value="RuvA domain 2-like"/>
    <property type="match status" value="2"/>
</dbReference>
<dbReference type="Gene3D" id="3.30.420.140">
    <property type="entry name" value="YqgF/RNase H-like domain"/>
    <property type="match status" value="1"/>
</dbReference>
<dbReference type="InterPro" id="IPR028088">
    <property type="entry name" value="Spt6_HTH_DNA-bd_dom"/>
</dbReference>
<dbReference type="Pfam" id="PF22706">
    <property type="entry name" value="Tex_central_region"/>
    <property type="match status" value="1"/>
</dbReference>
<dbReference type="CDD" id="cd09928">
    <property type="entry name" value="SH2_Cterm_SPT6_like"/>
    <property type="match status" value="1"/>
</dbReference>
<feature type="compositionally biased region" description="Acidic residues" evidence="6">
    <location>
        <begin position="905"/>
        <end position="914"/>
    </location>
</feature>
<feature type="compositionally biased region" description="Basic and acidic residues" evidence="6">
    <location>
        <begin position="887"/>
        <end position="897"/>
    </location>
</feature>
<feature type="compositionally biased region" description="Acidic residues" evidence="6">
    <location>
        <begin position="792"/>
        <end position="805"/>
    </location>
</feature>
<dbReference type="InterPro" id="IPR017072">
    <property type="entry name" value="TF_Spt6"/>
</dbReference>
<dbReference type="CDD" id="cd09274">
    <property type="entry name" value="RNase_HI_RT_Ty3"/>
    <property type="match status" value="1"/>
</dbReference>
<feature type="compositionally biased region" description="Basic and acidic residues" evidence="6">
    <location>
        <begin position="1211"/>
        <end position="1236"/>
    </location>
</feature>
<dbReference type="Pfam" id="PF00078">
    <property type="entry name" value="RVT_1"/>
    <property type="match status" value="1"/>
</dbReference>
<dbReference type="Proteomes" id="UP001235939">
    <property type="component" value="Chromosome 03"/>
</dbReference>
<dbReference type="InterPro" id="IPR000980">
    <property type="entry name" value="SH2"/>
</dbReference>
<dbReference type="Pfam" id="PF00575">
    <property type="entry name" value="S1"/>
    <property type="match status" value="1"/>
</dbReference>
<dbReference type="Gene3D" id="1.10.150.850">
    <property type="entry name" value="Spt6, helix-hairpin-helix domain"/>
    <property type="match status" value="1"/>
</dbReference>
<dbReference type="CDD" id="cd09918">
    <property type="entry name" value="SH2_Nterm_SPT6_like"/>
    <property type="match status" value="1"/>
</dbReference>
<evidence type="ECO:0000256" key="5">
    <source>
        <dbReference type="PROSITE-ProRule" id="PRU00191"/>
    </source>
</evidence>
<dbReference type="SUPFAM" id="SSF56672">
    <property type="entry name" value="DNA/RNA polymerases"/>
    <property type="match status" value="1"/>
</dbReference>
<feature type="compositionally biased region" description="Basic and acidic residues" evidence="6">
    <location>
        <begin position="781"/>
        <end position="791"/>
    </location>
</feature>
<dbReference type="InterPro" id="IPR032706">
    <property type="entry name" value="Spt6_HHH"/>
</dbReference>
<dbReference type="InterPro" id="IPR041692">
    <property type="entry name" value="HHH_9"/>
</dbReference>
<dbReference type="InterPro" id="IPR006641">
    <property type="entry name" value="YqgF/RNaseH-like_dom"/>
</dbReference>
<feature type="compositionally biased region" description="Acidic residues" evidence="6">
    <location>
        <begin position="724"/>
        <end position="737"/>
    </location>
</feature>
<dbReference type="PROSITE" id="PS50001">
    <property type="entry name" value="SH2"/>
    <property type="match status" value="1"/>
</dbReference>
<feature type="domain" description="SH2" evidence="7">
    <location>
        <begin position="2068"/>
        <end position="2180"/>
    </location>
</feature>
<dbReference type="InterPro" id="IPR023319">
    <property type="entry name" value="Tex-like_HTH_dom_sf"/>
</dbReference>
<comment type="subcellular location">
    <subcellularLocation>
        <location evidence="1">Nucleus</location>
    </subcellularLocation>
</comment>
<dbReference type="InterPro" id="IPR010994">
    <property type="entry name" value="RuvA_2-like"/>
</dbReference>
<keyword evidence="4" id="KW-0539">Nucleus</keyword>
<dbReference type="InterPro" id="IPR028083">
    <property type="entry name" value="Spt6_acidic_N_dom"/>
</dbReference>
<feature type="compositionally biased region" description="Basic residues" evidence="6">
    <location>
        <begin position="975"/>
        <end position="987"/>
    </location>
</feature>
<proteinExistence type="inferred from homology"/>
<reference evidence="9 10" key="1">
    <citation type="submission" date="2022-01" db="EMBL/GenBank/DDBJ databases">
        <title>A chromosomal length assembly of Cordylochernes scorpioides.</title>
        <authorList>
            <person name="Zeh D."/>
            <person name="Zeh J."/>
        </authorList>
    </citation>
    <scope>NUCLEOTIDE SEQUENCE [LARGE SCALE GENOMIC DNA]</scope>
    <source>
        <strain evidence="9">IN4F17</strain>
        <tissue evidence="9">Whole Body</tissue>
    </source>
</reference>
<dbReference type="Pfam" id="PF14632">
    <property type="entry name" value="SPT6_acidic"/>
    <property type="match status" value="1"/>
</dbReference>
<evidence type="ECO:0000256" key="2">
    <source>
        <dbReference type="ARBA" id="ARBA00009253"/>
    </source>
</evidence>
<dbReference type="Gene3D" id="1.10.10.2740">
    <property type="entry name" value="Spt6, Death-like domain"/>
    <property type="match status" value="1"/>
</dbReference>
<dbReference type="InterPro" id="IPR035019">
    <property type="entry name" value="Spt6_SH2_N"/>
</dbReference>
<organism evidence="9 10">
    <name type="scientific">Cordylochernes scorpioides</name>
    <dbReference type="NCBI Taxonomy" id="51811"/>
    <lineage>
        <taxon>Eukaryota</taxon>
        <taxon>Metazoa</taxon>
        <taxon>Ecdysozoa</taxon>
        <taxon>Arthropoda</taxon>
        <taxon>Chelicerata</taxon>
        <taxon>Arachnida</taxon>
        <taxon>Pseudoscorpiones</taxon>
        <taxon>Cheliferoidea</taxon>
        <taxon>Chernetidae</taxon>
        <taxon>Cordylochernes</taxon>
    </lineage>
</organism>
<dbReference type="InterPro" id="IPR000477">
    <property type="entry name" value="RT_dom"/>
</dbReference>
<dbReference type="Pfam" id="PF17674">
    <property type="entry name" value="HHH_9"/>
    <property type="match status" value="1"/>
</dbReference>
<feature type="compositionally biased region" description="Acidic residues" evidence="6">
    <location>
        <begin position="768"/>
        <end position="780"/>
    </location>
</feature>
<dbReference type="Gene3D" id="2.40.50.140">
    <property type="entry name" value="Nucleic acid-binding proteins"/>
    <property type="match status" value="1"/>
</dbReference>
<comment type="similarity">
    <text evidence="2">Belongs to the SPT6 family.</text>
</comment>
<feature type="region of interest" description="Disordered" evidence="6">
    <location>
        <begin position="957"/>
        <end position="987"/>
    </location>
</feature>
<dbReference type="PROSITE" id="PS50126">
    <property type="entry name" value="S1"/>
    <property type="match status" value="1"/>
</dbReference>
<name>A0ABY6KBH1_9ARAC</name>
<keyword evidence="5" id="KW-0727">SH2 domain</keyword>